<dbReference type="EMBL" id="ML014336">
    <property type="protein sequence ID" value="RKO98968.1"/>
    <property type="molecule type" value="Genomic_DNA"/>
</dbReference>
<dbReference type="InterPro" id="IPR040442">
    <property type="entry name" value="Pyrv_kinase-like_dom_sf"/>
</dbReference>
<dbReference type="Pfam" id="PF00463">
    <property type="entry name" value="ICL"/>
    <property type="match status" value="1"/>
</dbReference>
<keyword evidence="6" id="KW-1185">Reference proteome</keyword>
<dbReference type="InterPro" id="IPR006254">
    <property type="entry name" value="Isocitrate_lyase"/>
</dbReference>
<name>A0A4P9X1X5_9FUNG</name>
<dbReference type="GO" id="GO:0046421">
    <property type="term" value="F:methylisocitrate lyase activity"/>
    <property type="evidence" value="ECO:0007669"/>
    <property type="project" value="UniProtKB-EC"/>
</dbReference>
<dbReference type="Gene3D" id="3.20.20.60">
    <property type="entry name" value="Phosphoenolpyruvate-binding domains"/>
    <property type="match status" value="1"/>
</dbReference>
<dbReference type="SUPFAM" id="SSF51621">
    <property type="entry name" value="Phosphoenolpyruvate/pyruvate domain"/>
    <property type="match status" value="1"/>
</dbReference>
<dbReference type="PANTHER" id="PTHR21631">
    <property type="entry name" value="ISOCITRATE LYASE/MALATE SYNTHASE"/>
    <property type="match status" value="1"/>
</dbReference>
<organism evidence="5 6">
    <name type="scientific">Caulochytrium protostelioides</name>
    <dbReference type="NCBI Taxonomy" id="1555241"/>
    <lineage>
        <taxon>Eukaryota</taxon>
        <taxon>Fungi</taxon>
        <taxon>Fungi incertae sedis</taxon>
        <taxon>Chytridiomycota</taxon>
        <taxon>Chytridiomycota incertae sedis</taxon>
        <taxon>Chytridiomycetes</taxon>
        <taxon>Caulochytriales</taxon>
        <taxon>Caulochytriaceae</taxon>
        <taxon>Caulochytrium</taxon>
    </lineage>
</organism>
<dbReference type="Gene3D" id="1.10.10.850">
    <property type="match status" value="1"/>
</dbReference>
<gene>
    <name evidence="5" type="ORF">CXG81DRAFT_20883</name>
</gene>
<protein>
    <recommendedName>
        <fullName evidence="3">methylisocitrate lyase</fullName>
        <ecNumber evidence="3">4.1.3.30</ecNumber>
    </recommendedName>
</protein>
<sequence length="122" mass="12786">MAVIRAGLQLSSEAVVASLRAANGPAADIAAFEAAVPSLSHAEARALAKKLAVNPFWDGDDARMREGYDRYQGGTKACIAHAIAYAPYADLHGMESKKPVYAQTQALAEGGLAAHRSCSRTT</sequence>
<evidence type="ECO:0000313" key="6">
    <source>
        <dbReference type="Proteomes" id="UP000274922"/>
    </source>
</evidence>
<evidence type="ECO:0000256" key="1">
    <source>
        <dbReference type="ARBA" id="ARBA00001050"/>
    </source>
</evidence>
<evidence type="ECO:0000313" key="5">
    <source>
        <dbReference type="EMBL" id="RKO98968.1"/>
    </source>
</evidence>
<comment type="similarity">
    <text evidence="2">Belongs to the isocitrate lyase/PEP mutase superfamily. Isocitrate lyase family.</text>
</comment>
<evidence type="ECO:0000256" key="4">
    <source>
        <dbReference type="ARBA" id="ARBA00023239"/>
    </source>
</evidence>
<dbReference type="EC" id="4.1.3.30" evidence="3"/>
<reference evidence="6" key="1">
    <citation type="journal article" date="2018" name="Nat. Microbiol.">
        <title>Leveraging single-cell genomics to expand the fungal tree of life.</title>
        <authorList>
            <person name="Ahrendt S.R."/>
            <person name="Quandt C.A."/>
            <person name="Ciobanu D."/>
            <person name="Clum A."/>
            <person name="Salamov A."/>
            <person name="Andreopoulos B."/>
            <person name="Cheng J.F."/>
            <person name="Woyke T."/>
            <person name="Pelin A."/>
            <person name="Henrissat B."/>
            <person name="Reynolds N.K."/>
            <person name="Benny G.L."/>
            <person name="Smith M.E."/>
            <person name="James T.Y."/>
            <person name="Grigoriev I.V."/>
        </authorList>
    </citation>
    <scope>NUCLEOTIDE SEQUENCE [LARGE SCALE GENOMIC DNA]</scope>
    <source>
        <strain evidence="6">ATCC 52028</strain>
    </source>
</reference>
<dbReference type="OrthoDB" id="4078635at2759"/>
<dbReference type="PANTHER" id="PTHR21631:SF3">
    <property type="entry name" value="BIFUNCTIONAL GLYOXYLATE CYCLE PROTEIN"/>
    <property type="match status" value="1"/>
</dbReference>
<dbReference type="STRING" id="1555241.A0A4P9X1X5"/>
<dbReference type="InterPro" id="IPR015813">
    <property type="entry name" value="Pyrv/PenolPyrv_kinase-like_dom"/>
</dbReference>
<comment type="catalytic activity">
    <reaction evidence="1">
        <text>(2S,3R)-3-hydroxybutane-1,2,3-tricarboxylate = pyruvate + succinate</text>
        <dbReference type="Rhea" id="RHEA:16809"/>
        <dbReference type="ChEBI" id="CHEBI:15361"/>
        <dbReference type="ChEBI" id="CHEBI:30031"/>
        <dbReference type="ChEBI" id="CHEBI:57429"/>
        <dbReference type="EC" id="4.1.3.30"/>
    </reaction>
</comment>
<proteinExistence type="inferred from homology"/>
<accession>A0A4P9X1X5</accession>
<dbReference type="AlphaFoldDB" id="A0A4P9X1X5"/>
<dbReference type="Proteomes" id="UP000274922">
    <property type="component" value="Unassembled WGS sequence"/>
</dbReference>
<keyword evidence="4" id="KW-0456">Lyase</keyword>
<dbReference type="GO" id="GO:0004451">
    <property type="term" value="F:isocitrate lyase activity"/>
    <property type="evidence" value="ECO:0007669"/>
    <property type="project" value="InterPro"/>
</dbReference>
<evidence type="ECO:0000256" key="3">
    <source>
        <dbReference type="ARBA" id="ARBA00012260"/>
    </source>
</evidence>
<dbReference type="GO" id="GO:0019752">
    <property type="term" value="P:carboxylic acid metabolic process"/>
    <property type="evidence" value="ECO:0007669"/>
    <property type="project" value="InterPro"/>
</dbReference>
<evidence type="ECO:0000256" key="2">
    <source>
        <dbReference type="ARBA" id="ARBA00005704"/>
    </source>
</evidence>